<gene>
    <name evidence="2" type="ORF">HLV39_04120</name>
</gene>
<protein>
    <submittedName>
        <fullName evidence="2">Uncharacterized protein</fullName>
    </submittedName>
</protein>
<feature type="compositionally biased region" description="Basic and acidic residues" evidence="1">
    <location>
        <begin position="227"/>
        <end position="244"/>
    </location>
</feature>
<dbReference type="EMBL" id="JABEVQ010000002">
    <property type="protein sequence ID" value="NWN90684.1"/>
    <property type="molecule type" value="Genomic_DNA"/>
</dbReference>
<organism evidence="2 3">
    <name type="scientific">Marinobacter adhaerens</name>
    <dbReference type="NCBI Taxonomy" id="1033846"/>
    <lineage>
        <taxon>Bacteria</taxon>
        <taxon>Pseudomonadati</taxon>
        <taxon>Pseudomonadota</taxon>
        <taxon>Gammaproteobacteria</taxon>
        <taxon>Pseudomonadales</taxon>
        <taxon>Marinobacteraceae</taxon>
        <taxon>Marinobacter</taxon>
    </lineage>
</organism>
<keyword evidence="3" id="KW-1185">Reference proteome</keyword>
<feature type="region of interest" description="Disordered" evidence="1">
    <location>
        <begin position="227"/>
        <end position="247"/>
    </location>
</feature>
<accession>A0A851HMD2</accession>
<comment type="caution">
    <text evidence="2">The sequence shown here is derived from an EMBL/GenBank/DDBJ whole genome shotgun (WGS) entry which is preliminary data.</text>
</comment>
<sequence length="913" mass="97727">MRAKLVFRPAISRHLATATVLLLTFIIAGCKTEKDPDQPTILGATPGTAYLGVEYYYNFGAYGGESILDYSLTNAPPWLALEDTSNKARQGIIMRGVPGLTGGARGDADLGEYTDINIVTTDGDMAGFQSFDIKVKRNPLSLEADTFTEGASSTIPNSRRTQCELPDLETQGRHSFSINEYDDEGKNSGTKVVSFPTRPVFVKVVLDQPSVTRVAVAFELTSDYDPRNCDPGESEGSQKCDHSEGNAGLAIPGKDIVALASGDKEKGVSSLEAPSYLTYRDDGLGGVIALEPGITECYIRLEVVDDSFPEPAEAAFLNLTEVRSGLASLGENDTGASTRLVINDNEPRVTFETVNGGTRAAQTLGETRRYIARLTGERQGDIKAKLADAEGSTASIGQEFRIGLPDDSGQTNNSNELIFPEGVDEVKFEVRIDKASYSNTGLNDRVILLGLNESYQLGRENYARAGDGDPLRISINEMTHPLDVAGQEDFKVTDLTVGHDGRLFVAGYLPSENNSVQLRIFNQKGESVQTLNVSSGGETLSEPDPVVGFTKREIAEGRVTHHRFELVVAYNTDEPVTGSTEAGAQNIVAALYHYGDAERYVETWSSPLRTGTAGKDVVRWAGIAASGYVVLAGETDGTWPGQRSAGGVDSFLQRIDSLPVKDADGEGVEPDIKWTRQTGSFNHDHVAGASTTGTSPLLFGSAAGQVNGEPSLGGEDAYFYTTTSGSGPLTVYQRGTEGDEQITDGLVKGSTLWLLGNSTHTYTATAGPDDNLALTSSGSDSQGGFVLGYTAGGKVIRALNLDDAADSSRETFAALTNFDGDLIAAGRTDGAFTADAIVDGTDSGIVTRISLTPDVEPDAQEPLFRNQWRYQLDGETDIIRLGNYRDDKIVALTRQGGDWEIRLFSSEGRLLNP</sequence>
<evidence type="ECO:0000313" key="2">
    <source>
        <dbReference type="EMBL" id="NWN90684.1"/>
    </source>
</evidence>
<dbReference type="AlphaFoldDB" id="A0A851HMD2"/>
<dbReference type="SUPFAM" id="SSF141072">
    <property type="entry name" value="CalX-like"/>
    <property type="match status" value="1"/>
</dbReference>
<reference evidence="2 3" key="1">
    <citation type="submission" date="2020-03" db="EMBL/GenBank/DDBJ databases">
        <title>Metagenomic, metatranscriptomic, and metabolomic analyses revealed the key microbes and metabolic features during the fermentation of ganjang, Korean traditional soy sauce.</title>
        <authorList>
            <person name="Chun B.H."/>
            <person name="Jeon C.O."/>
        </authorList>
    </citation>
    <scope>NUCLEOTIDE SEQUENCE [LARGE SCALE GENOMIC DNA]</scope>
    <source>
        <strain evidence="2 3">KG14</strain>
    </source>
</reference>
<proteinExistence type="predicted"/>
<name>A0A851HMD2_9GAMM</name>
<dbReference type="Gene3D" id="2.60.40.10">
    <property type="entry name" value="Immunoglobulins"/>
    <property type="match status" value="1"/>
</dbReference>
<dbReference type="Gene3D" id="2.60.40.2030">
    <property type="match status" value="1"/>
</dbReference>
<dbReference type="Proteomes" id="UP000536442">
    <property type="component" value="Unassembled WGS sequence"/>
</dbReference>
<dbReference type="InterPro" id="IPR038081">
    <property type="entry name" value="CalX-like_sf"/>
</dbReference>
<dbReference type="PROSITE" id="PS51257">
    <property type="entry name" value="PROKAR_LIPOPROTEIN"/>
    <property type="match status" value="1"/>
</dbReference>
<evidence type="ECO:0000313" key="3">
    <source>
        <dbReference type="Proteomes" id="UP000536442"/>
    </source>
</evidence>
<dbReference type="InterPro" id="IPR013783">
    <property type="entry name" value="Ig-like_fold"/>
</dbReference>
<evidence type="ECO:0000256" key="1">
    <source>
        <dbReference type="SAM" id="MobiDB-lite"/>
    </source>
</evidence>